<evidence type="ECO:0000313" key="4">
    <source>
        <dbReference type="EMBL" id="QDR81079.1"/>
    </source>
</evidence>
<reference evidence="4 5" key="1">
    <citation type="submission" date="2019-02" db="EMBL/GenBank/DDBJ databases">
        <title>Closed genome of Sporomusa termitida DSM 4440.</title>
        <authorList>
            <person name="Poehlein A."/>
            <person name="Daniel R."/>
        </authorList>
    </citation>
    <scope>NUCLEOTIDE SEQUENCE [LARGE SCALE GENOMIC DNA]</scope>
    <source>
        <strain evidence="4 5">DSM 4440</strain>
    </source>
</reference>
<dbReference type="InterPro" id="IPR022877">
    <property type="entry name" value="UPF0173"/>
</dbReference>
<protein>
    <recommendedName>
        <fullName evidence="2">UPF0173 metal-dependent hydrolase SPTER_24350</fullName>
    </recommendedName>
</protein>
<organism evidence="4 5">
    <name type="scientific">Sporomusa termitida</name>
    <dbReference type="NCBI Taxonomy" id="2377"/>
    <lineage>
        <taxon>Bacteria</taxon>
        <taxon>Bacillati</taxon>
        <taxon>Bacillota</taxon>
        <taxon>Negativicutes</taxon>
        <taxon>Selenomonadales</taxon>
        <taxon>Sporomusaceae</taxon>
        <taxon>Sporomusa</taxon>
    </lineage>
</organism>
<dbReference type="PANTHER" id="PTHR43546">
    <property type="entry name" value="UPF0173 METAL-DEPENDENT HYDROLASE MJ1163-RELATED"/>
    <property type="match status" value="1"/>
</dbReference>
<dbReference type="Pfam" id="PF12706">
    <property type="entry name" value="Lactamase_B_2"/>
    <property type="match status" value="1"/>
</dbReference>
<dbReference type="GO" id="GO:0016787">
    <property type="term" value="F:hydrolase activity"/>
    <property type="evidence" value="ECO:0007669"/>
    <property type="project" value="UniProtKB-UniRule"/>
</dbReference>
<dbReference type="OrthoDB" id="9789133at2"/>
<dbReference type="NCBIfam" id="NF001911">
    <property type="entry name" value="PRK00685.1"/>
    <property type="match status" value="1"/>
</dbReference>
<dbReference type="Gene3D" id="3.60.15.10">
    <property type="entry name" value="Ribonuclease Z/Hydroxyacylglutathione hydrolase-like"/>
    <property type="match status" value="1"/>
</dbReference>
<proteinExistence type="inferred from homology"/>
<dbReference type="InterPro" id="IPR036866">
    <property type="entry name" value="RibonucZ/Hydroxyglut_hydro"/>
</dbReference>
<evidence type="ECO:0000313" key="5">
    <source>
        <dbReference type="Proteomes" id="UP000320776"/>
    </source>
</evidence>
<gene>
    <name evidence="4" type="ORF">SPTER_24350</name>
</gene>
<keyword evidence="1 2" id="KW-0378">Hydrolase</keyword>
<dbReference type="Proteomes" id="UP000320776">
    <property type="component" value="Chromosome"/>
</dbReference>
<comment type="similarity">
    <text evidence="2">Belongs to the UPF0173 family.</text>
</comment>
<evidence type="ECO:0000256" key="2">
    <source>
        <dbReference type="HAMAP-Rule" id="MF_00457"/>
    </source>
</evidence>
<dbReference type="SUPFAM" id="SSF56281">
    <property type="entry name" value="Metallo-hydrolase/oxidoreductase"/>
    <property type="match status" value="1"/>
</dbReference>
<evidence type="ECO:0000256" key="1">
    <source>
        <dbReference type="ARBA" id="ARBA00022801"/>
    </source>
</evidence>
<dbReference type="KEGG" id="sted:SPTER_24350"/>
<dbReference type="AlphaFoldDB" id="A0A517DUQ0"/>
<dbReference type="InterPro" id="IPR001279">
    <property type="entry name" value="Metallo-B-lactamas"/>
</dbReference>
<evidence type="ECO:0000259" key="3">
    <source>
        <dbReference type="SMART" id="SM00849"/>
    </source>
</evidence>
<sequence length="222" mass="23676">MTNLTFHGHACFSLANGNTSLLFDPFFTGNPLTTTKPEDITCDYILVSHGHGDHLGDTIQIAKQTGAAVIATAELAAQVGEQDCANISMHLGGKRSFDFGYVRVTPAFHGSGVPGGHAAGFIVNFFGKTVYFAGDTALFGDMALLGRLETIDYALLPIGDNYTMGPDDAFEAVKLLTPRTVIPMHYNTWPIIAQSPAAFKTKVEAGLRIPVTIMAPGQSIEL</sequence>
<dbReference type="EMBL" id="CP036259">
    <property type="protein sequence ID" value="QDR81079.1"/>
    <property type="molecule type" value="Genomic_DNA"/>
</dbReference>
<accession>A0A517DUQ0</accession>
<dbReference type="RefSeq" id="WP_144350617.1">
    <property type="nucleotide sequence ID" value="NZ_CP036259.1"/>
</dbReference>
<dbReference type="HAMAP" id="MF_00457">
    <property type="entry name" value="UPF0173"/>
    <property type="match status" value="1"/>
</dbReference>
<dbReference type="SMART" id="SM00849">
    <property type="entry name" value="Lactamase_B"/>
    <property type="match status" value="1"/>
</dbReference>
<dbReference type="PANTHER" id="PTHR43546:SF3">
    <property type="entry name" value="UPF0173 METAL-DEPENDENT HYDROLASE MJ1163"/>
    <property type="match status" value="1"/>
</dbReference>
<keyword evidence="5" id="KW-1185">Reference proteome</keyword>
<dbReference type="InterPro" id="IPR050114">
    <property type="entry name" value="UPF0173_UPF0282_UlaG_hydrolase"/>
</dbReference>
<name>A0A517DUQ0_9FIRM</name>
<feature type="domain" description="Metallo-beta-lactamase" evidence="3">
    <location>
        <begin position="8"/>
        <end position="185"/>
    </location>
</feature>